<name>A0A445A235_ARAHY</name>
<organism evidence="2 3">
    <name type="scientific">Arachis hypogaea</name>
    <name type="common">Peanut</name>
    <dbReference type="NCBI Taxonomy" id="3818"/>
    <lineage>
        <taxon>Eukaryota</taxon>
        <taxon>Viridiplantae</taxon>
        <taxon>Streptophyta</taxon>
        <taxon>Embryophyta</taxon>
        <taxon>Tracheophyta</taxon>
        <taxon>Spermatophyta</taxon>
        <taxon>Magnoliopsida</taxon>
        <taxon>eudicotyledons</taxon>
        <taxon>Gunneridae</taxon>
        <taxon>Pentapetalae</taxon>
        <taxon>rosids</taxon>
        <taxon>fabids</taxon>
        <taxon>Fabales</taxon>
        <taxon>Fabaceae</taxon>
        <taxon>Papilionoideae</taxon>
        <taxon>50 kb inversion clade</taxon>
        <taxon>dalbergioids sensu lato</taxon>
        <taxon>Dalbergieae</taxon>
        <taxon>Pterocarpus clade</taxon>
        <taxon>Arachis</taxon>
    </lineage>
</organism>
<dbReference type="Proteomes" id="UP000289738">
    <property type="component" value="Chromosome B03"/>
</dbReference>
<evidence type="ECO:0008006" key="4">
    <source>
        <dbReference type="Google" id="ProtNLM"/>
    </source>
</evidence>
<keyword evidence="3" id="KW-1185">Reference proteome</keyword>
<comment type="caution">
    <text evidence="2">The sequence shown here is derived from an EMBL/GenBank/DDBJ whole genome shotgun (WGS) entry which is preliminary data.</text>
</comment>
<feature type="compositionally biased region" description="Basic and acidic residues" evidence="1">
    <location>
        <begin position="97"/>
        <end position="120"/>
    </location>
</feature>
<gene>
    <name evidence="2" type="ORF">Ahy_B03g065549</name>
</gene>
<protein>
    <recommendedName>
        <fullName evidence="4">Endonuclease/exonuclease/phosphatase domain-containing protein</fullName>
    </recommendedName>
</protein>
<dbReference type="AlphaFoldDB" id="A0A445A235"/>
<accession>A0A445A235</accession>
<sequence length="190" mass="21576">MRGGFVRGGHSHAHEPRRKAYKEQILCVTKKGRKEGEGSDFSGYISLVPREEEWMRSESEEGRKGEAPRRSFCDAMKGGRLPVAMKEDDSFLELDSSEEKMENNGKREEKTKCKEKGNGPDIRIEKARGAMSQAFACTHKEFSRIYNLDIVILQETRYSGDQAQIAIRRCGFDFSVIEEACGFRGGIWVL</sequence>
<dbReference type="EMBL" id="SDMP01000013">
    <property type="protein sequence ID" value="RYR20432.1"/>
    <property type="molecule type" value="Genomic_DNA"/>
</dbReference>
<proteinExistence type="predicted"/>
<evidence type="ECO:0000256" key="1">
    <source>
        <dbReference type="SAM" id="MobiDB-lite"/>
    </source>
</evidence>
<evidence type="ECO:0000313" key="3">
    <source>
        <dbReference type="Proteomes" id="UP000289738"/>
    </source>
</evidence>
<feature type="region of interest" description="Disordered" evidence="1">
    <location>
        <begin position="95"/>
        <end position="120"/>
    </location>
</feature>
<reference evidence="2 3" key="1">
    <citation type="submission" date="2019-01" db="EMBL/GenBank/DDBJ databases">
        <title>Sequencing of cultivated peanut Arachis hypogaea provides insights into genome evolution and oil improvement.</title>
        <authorList>
            <person name="Chen X."/>
        </authorList>
    </citation>
    <scope>NUCLEOTIDE SEQUENCE [LARGE SCALE GENOMIC DNA]</scope>
    <source>
        <strain evidence="3">cv. Fuhuasheng</strain>
        <tissue evidence="2">Leaves</tissue>
    </source>
</reference>
<evidence type="ECO:0000313" key="2">
    <source>
        <dbReference type="EMBL" id="RYR20432.1"/>
    </source>
</evidence>